<feature type="transmembrane region" description="Helical" evidence="2">
    <location>
        <begin position="331"/>
        <end position="350"/>
    </location>
</feature>
<organism evidence="3">
    <name type="scientific">viral metagenome</name>
    <dbReference type="NCBI Taxonomy" id="1070528"/>
    <lineage>
        <taxon>unclassified sequences</taxon>
        <taxon>metagenomes</taxon>
        <taxon>organismal metagenomes</taxon>
    </lineage>
</organism>
<dbReference type="AlphaFoldDB" id="A0A6C0JJD3"/>
<evidence type="ECO:0000256" key="2">
    <source>
        <dbReference type="SAM" id="Phobius"/>
    </source>
</evidence>
<name>A0A6C0JJD3_9ZZZZ</name>
<keyword evidence="2" id="KW-0812">Transmembrane</keyword>
<feature type="transmembrane region" description="Helical" evidence="2">
    <location>
        <begin position="380"/>
        <end position="397"/>
    </location>
</feature>
<evidence type="ECO:0000313" key="3">
    <source>
        <dbReference type="EMBL" id="QHU03888.1"/>
    </source>
</evidence>
<protein>
    <submittedName>
        <fullName evidence="3">Uncharacterized protein</fullName>
    </submittedName>
</protein>
<dbReference type="EMBL" id="MN740389">
    <property type="protein sequence ID" value="QHU03888.1"/>
    <property type="molecule type" value="Genomic_DNA"/>
</dbReference>
<feature type="compositionally biased region" description="Basic and acidic residues" evidence="1">
    <location>
        <begin position="9"/>
        <end position="22"/>
    </location>
</feature>
<accession>A0A6C0JJD3</accession>
<keyword evidence="2" id="KW-0472">Membrane</keyword>
<reference evidence="3" key="1">
    <citation type="journal article" date="2020" name="Nature">
        <title>Giant virus diversity and host interactions through global metagenomics.</title>
        <authorList>
            <person name="Schulz F."/>
            <person name="Roux S."/>
            <person name="Paez-Espino D."/>
            <person name="Jungbluth S."/>
            <person name="Walsh D.A."/>
            <person name="Denef V.J."/>
            <person name="McMahon K.D."/>
            <person name="Konstantinidis K.T."/>
            <person name="Eloe-Fadrosh E.A."/>
            <person name="Kyrpides N.C."/>
            <person name="Woyke T."/>
        </authorList>
    </citation>
    <scope>NUCLEOTIDE SEQUENCE</scope>
    <source>
        <strain evidence="3">GVMAG-M-3300027708-20</strain>
    </source>
</reference>
<sequence length="411" mass="46799">MGRQGPPSAEERAAQRAAVDKAAADKAAAEKAAAEKSAAAKAAAAVAAPPAPTQPLDDPIIKWIPIKYEEGCSAKKEVIIPEKEEIKPESIPNLIIPDVPKKSYLVDGLIKDILTYLKNNGEKVDQTISETNTLMSACRHTDECRNGRELTNDDKKIVGLQNYTKLISDYNTQFEGYNKSRKSIIADTMTCRDNLSVRTNYFTTILPEFYKNNYVIPLNKEITDFTKKIAKVEEELNFVYSQLENFKINENDKAFTEYNKTMSDYVEKVKKMNSDFKSKNDNNKKLLYTGIGTENIIMTNKINESETNAVSDIRASQFIYDKTQGYYSINWYLFVIYYIALLYAIFLVFTVNTSVNIYVKITMAIVLGLYPFLLEYVQPYIFYVFDILVSFATVQVYKDPNYKYSTSKENE</sequence>
<feature type="region of interest" description="Disordered" evidence="1">
    <location>
        <begin position="1"/>
        <end position="22"/>
    </location>
</feature>
<evidence type="ECO:0000256" key="1">
    <source>
        <dbReference type="SAM" id="MobiDB-lite"/>
    </source>
</evidence>
<keyword evidence="2" id="KW-1133">Transmembrane helix</keyword>
<proteinExistence type="predicted"/>